<organism evidence="1 2">
    <name type="scientific">Limnoraphis robusta CS-951</name>
    <dbReference type="NCBI Taxonomy" id="1637645"/>
    <lineage>
        <taxon>Bacteria</taxon>
        <taxon>Bacillati</taxon>
        <taxon>Cyanobacteriota</taxon>
        <taxon>Cyanophyceae</taxon>
        <taxon>Oscillatoriophycideae</taxon>
        <taxon>Oscillatoriales</taxon>
        <taxon>Sirenicapillariaceae</taxon>
        <taxon>Limnoraphis</taxon>
    </lineage>
</organism>
<accession>A0A0F5YES0</accession>
<dbReference type="AlphaFoldDB" id="A0A0F5YES0"/>
<evidence type="ECO:0000313" key="1">
    <source>
        <dbReference type="EMBL" id="KKD36720.1"/>
    </source>
</evidence>
<dbReference type="Gene3D" id="1.10.287.670">
    <property type="entry name" value="Phycobilisome degradation protein NblA"/>
    <property type="match status" value="1"/>
</dbReference>
<sequence length="55" mass="6595">METPGNLSLEQQFKLEVLQKEVKRLTQEQAQAYLIELMRQNMVKDNLLKHWIKNP</sequence>
<proteinExistence type="predicted"/>
<name>A0A0F5YES0_9CYAN</name>
<dbReference type="OrthoDB" id="583585at2"/>
<dbReference type="Pfam" id="PF04485">
    <property type="entry name" value="NblA"/>
    <property type="match status" value="1"/>
</dbReference>
<gene>
    <name evidence="1" type="ORF">WN50_18280</name>
</gene>
<comment type="caution">
    <text evidence="1">The sequence shown here is derived from an EMBL/GenBank/DDBJ whole genome shotgun (WGS) entry which is preliminary data.</text>
</comment>
<reference evidence="1 2" key="1">
    <citation type="submission" date="2015-06" db="EMBL/GenBank/DDBJ databases">
        <title>Draft genome assembly of filamentous brackish cyanobacterium Limnoraphis robusta strain CS-951.</title>
        <authorList>
            <person name="Willis A."/>
            <person name="Parks M."/>
            <person name="Burford M.A."/>
        </authorList>
    </citation>
    <scope>NUCLEOTIDE SEQUENCE [LARGE SCALE GENOMIC DNA]</scope>
    <source>
        <strain evidence="1 2">CS-951</strain>
    </source>
</reference>
<dbReference type="SUPFAM" id="SSF109859">
    <property type="entry name" value="NblA-like"/>
    <property type="match status" value="1"/>
</dbReference>
<dbReference type="RefSeq" id="WP_046280012.1">
    <property type="nucleotide sequence ID" value="NZ_LATL02000178.1"/>
</dbReference>
<dbReference type="EMBL" id="LATL02000178">
    <property type="protein sequence ID" value="KKD36720.1"/>
    <property type="molecule type" value="Genomic_DNA"/>
</dbReference>
<protein>
    <submittedName>
        <fullName evidence="1">Phycobilisome degradation protein nblA</fullName>
    </submittedName>
</protein>
<evidence type="ECO:0000313" key="2">
    <source>
        <dbReference type="Proteomes" id="UP000033607"/>
    </source>
</evidence>
<dbReference type="InterPro" id="IPR007574">
    <property type="entry name" value="NblA"/>
</dbReference>
<dbReference type="InterPro" id="IPR036904">
    <property type="entry name" value="NblA_sf"/>
</dbReference>
<dbReference type="Proteomes" id="UP000033607">
    <property type="component" value="Unassembled WGS sequence"/>
</dbReference>